<sequence length="619" mass="73720">MILLKNIRSTNLICWRYVHRNHPGHKPRPLAVPDRPTLPDNYVDEAIYPPVKPKLPPGEFHEDYDPKLAWLYHDEGHKYTSLKTIQERLSVLAYSNVQQTLDDLKQRRTRFYPIYQTSTISKTPRMLPFNQYITKTHVQMTDDTNKLSHSQNSYKNLDYNKYEMIKTKVKEIILNNHQRLMNNESIFYGIPQHNDTFRPECIEKQKKLDRDVAFSNLLIRDIFNFISSVLSSQNSNLINAQYGFDVNIKSYWKRCGFKEERPRGAVYPDTDVIRFQFDDIASYQIKMDKPLKPLFKLTDEQCKIKIDDHIYNPSVYKLFSDHILPMQIPGHWYGDKREFNHLTVYNTVKMNSYMNERYSIYEDKLEFLKSMAVNSGHAELTAQAYYLGYSMWKDLTYPLLGQYMFTDGKYWSFSNYQLNTIRLWNKATSNTNLCFVTQPKALYELNETNTDFKTFNDDIFNHILNVLLNKPIENETEIIENYSELDYLIGGSGLRPYLAVNDFEKQLTQRHKLFAISLYELVKYDKPMSYLLFRSKTVPEGMKPKFHRLYDKYTYEFRDIVLNYYPRDFYGFQLVDRMLKKAPKQTSKFWDLKHPVYEWANVPPPDTNNIPRNIQLPQF</sequence>
<protein>
    <recommendedName>
        <fullName evidence="7">28S ribosomal protein S30, mitochondrial</fullName>
    </recommendedName>
</protein>
<evidence type="ECO:0008006" key="7">
    <source>
        <dbReference type="Google" id="ProtNLM"/>
    </source>
</evidence>
<dbReference type="PANTHER" id="PTHR13014:SF3">
    <property type="entry name" value="LARGE RIBOSOMAL SUBUNIT PROTEIN ML65"/>
    <property type="match status" value="1"/>
</dbReference>
<name>A0A814CRE6_9BILA</name>
<dbReference type="AlphaFoldDB" id="A0A814CRE6"/>
<evidence type="ECO:0000256" key="2">
    <source>
        <dbReference type="ARBA" id="ARBA00022980"/>
    </source>
</evidence>
<evidence type="ECO:0000313" key="5">
    <source>
        <dbReference type="EMBL" id="CAF0943793.1"/>
    </source>
</evidence>
<dbReference type="GO" id="GO:0005762">
    <property type="term" value="C:mitochondrial large ribosomal subunit"/>
    <property type="evidence" value="ECO:0007669"/>
    <property type="project" value="TreeGrafter"/>
</dbReference>
<gene>
    <name evidence="5" type="ORF">OXX778_LOCUS13568</name>
</gene>
<evidence type="ECO:0000256" key="1">
    <source>
        <dbReference type="ARBA" id="ARBA00004173"/>
    </source>
</evidence>
<dbReference type="InterPro" id="IPR039982">
    <property type="entry name" value="Ribosomal_mL65"/>
</dbReference>
<keyword evidence="2" id="KW-0689">Ribosomal protein</keyword>
<evidence type="ECO:0000256" key="4">
    <source>
        <dbReference type="ARBA" id="ARBA00023274"/>
    </source>
</evidence>
<evidence type="ECO:0000313" key="6">
    <source>
        <dbReference type="Proteomes" id="UP000663879"/>
    </source>
</evidence>
<dbReference type="GO" id="GO:0003735">
    <property type="term" value="F:structural constituent of ribosome"/>
    <property type="evidence" value="ECO:0007669"/>
    <property type="project" value="InterPro"/>
</dbReference>
<dbReference type="Pfam" id="PF07147">
    <property type="entry name" value="PDCD9"/>
    <property type="match status" value="1"/>
</dbReference>
<comment type="caution">
    <text evidence="5">The sequence shown here is derived from an EMBL/GenBank/DDBJ whole genome shotgun (WGS) entry which is preliminary data.</text>
</comment>
<dbReference type="EMBL" id="CAJNOC010002629">
    <property type="protein sequence ID" value="CAF0943793.1"/>
    <property type="molecule type" value="Genomic_DNA"/>
</dbReference>
<dbReference type="OrthoDB" id="6041973at2759"/>
<keyword evidence="4" id="KW-0687">Ribonucleoprotein</keyword>
<dbReference type="Proteomes" id="UP000663879">
    <property type="component" value="Unassembled WGS sequence"/>
</dbReference>
<dbReference type="PANTHER" id="PTHR13014">
    <property type="entry name" value="MITOCHONDRIAL 28S RIBOSOMAL PROTEIN S30/P52 PRO-APOTOTIC PROTEIN"/>
    <property type="match status" value="1"/>
</dbReference>
<organism evidence="5 6">
    <name type="scientific">Brachionus calyciflorus</name>
    <dbReference type="NCBI Taxonomy" id="104777"/>
    <lineage>
        <taxon>Eukaryota</taxon>
        <taxon>Metazoa</taxon>
        <taxon>Spiralia</taxon>
        <taxon>Gnathifera</taxon>
        <taxon>Rotifera</taxon>
        <taxon>Eurotatoria</taxon>
        <taxon>Monogononta</taxon>
        <taxon>Pseudotrocha</taxon>
        <taxon>Ploima</taxon>
        <taxon>Brachionidae</taxon>
        <taxon>Brachionus</taxon>
    </lineage>
</organism>
<dbReference type="GO" id="GO:0006412">
    <property type="term" value="P:translation"/>
    <property type="evidence" value="ECO:0007669"/>
    <property type="project" value="InterPro"/>
</dbReference>
<keyword evidence="6" id="KW-1185">Reference proteome</keyword>
<dbReference type="InterPro" id="IPR010793">
    <property type="entry name" value="Ribosomal_mL37/mL65"/>
</dbReference>
<accession>A0A814CRE6</accession>
<comment type="subcellular location">
    <subcellularLocation>
        <location evidence="1">Mitochondrion</location>
    </subcellularLocation>
</comment>
<reference evidence="5" key="1">
    <citation type="submission" date="2021-02" db="EMBL/GenBank/DDBJ databases">
        <authorList>
            <person name="Nowell W R."/>
        </authorList>
    </citation>
    <scope>NUCLEOTIDE SEQUENCE</scope>
    <source>
        <strain evidence="5">Ploen Becks lab</strain>
    </source>
</reference>
<keyword evidence="3" id="KW-0496">Mitochondrion</keyword>
<evidence type="ECO:0000256" key="3">
    <source>
        <dbReference type="ARBA" id="ARBA00023128"/>
    </source>
</evidence>
<proteinExistence type="predicted"/>